<evidence type="ECO:0000313" key="4">
    <source>
        <dbReference type="RefSeq" id="XP_018323832.1"/>
    </source>
</evidence>
<protein>
    <submittedName>
        <fullName evidence="4">ATPase family AAA domain-containing protein 5 isoform X1</fullName>
    </submittedName>
</protein>
<sequence>MKGLAYKQSSDSIAQTFCNESNSRENVIRSEENTLNCSKGATSHKNKEPKEVVSPIETDDEDAKSKGSNVVNVFQFMMDNRHKVIGRNSPGKEAVDNNEEDVEQNKKKLAARKALLHKWAASKGTSKRKNEELERDQFISYTLDERAKRMKKLLTQNSKKCVNVASEIDNDFENDKNVCKRREDKNRSEKYDKKCTSENKKLGRKVKENQKEGKKEKLISVLGNLKSENCEKKGSCVEDRVTEAPLDKNLSKGNKSSKSKINNSKSQKNWTMKLRLNIEEINHSSSEKSITSKEKECVMLSSNSESENEQQETLKKDLKLAPLFVKTSKRNVDKAALKARKEFLNSGLPPSLLKKKTLENQKRNLEEDYVMFPVISHVRPKQTEGGLRNCSINFWDLPEIKLPFIENSCDNVFITNLEELGSITKSKYPPREFFSKVSFDKVTRFKKIVKDIKNSNPDYPVYKAFKILKQKRLGLIKSELESEISKKSKKKGRKRKKEARMTHQNIPDSLTWVEKYKPSSFNDIFGNISSATELKKWLNQWVVFKKEINAQKIGRKRSDSTSSSEFDMADGNSIDNTLPGNGMILVGPHGSGKTASLYAICNELDINVLELNASSKRTGKRLLQEIQEATQSHQVRKAQEKSNSISSFFQPDYPSSSSDESNNFKSKMCLLLVEDVDLVFEQDEGFLSALSQILLVSKRPVVMTTADPTCLHLQKFTAQHQAIVFAPMSSKTLGVWLQMVCLVEGYFVKKESLCNLLEFNNGDARKTLLQLEYWVTSGGNIDGKYETTNEKCDEFLSIDEGSNDSCFKFEKEEEDAERDVETHANCTEYFASKVEGNELWWNLYEALGSSKTEMKSALRFLDSISLLSSGSLGRACIRNRRELTSRFWEENLKDSLSLNDCQDDYEMQKDFVLNFSETVLNMGQKMNFEDVKINLAVPSVDRIRSRIKKHASDSALVQIVPLSSHMDRKSVAMDYLPTLRNIAKTEAYRFTTNSKRRNRFYHYLRGLGLDVNDICLKTACETFKQL</sequence>
<dbReference type="CTD" id="39770"/>
<feature type="compositionally biased region" description="Basic and acidic residues" evidence="1">
    <location>
        <begin position="22"/>
        <end position="32"/>
    </location>
</feature>
<dbReference type="GO" id="GO:0061860">
    <property type="term" value="F:DNA clamp unloader activity"/>
    <property type="evidence" value="ECO:0007669"/>
    <property type="project" value="TreeGrafter"/>
</dbReference>
<dbReference type="SUPFAM" id="SSF52540">
    <property type="entry name" value="P-loop containing nucleoside triphosphate hydrolases"/>
    <property type="match status" value="1"/>
</dbReference>
<reference evidence="4" key="1">
    <citation type="submission" date="2025-08" db="UniProtKB">
        <authorList>
            <consortium name="RefSeq"/>
        </authorList>
    </citation>
    <scope>IDENTIFICATION</scope>
    <source>
        <tissue evidence="4">Entire body</tissue>
    </source>
</reference>
<dbReference type="Proteomes" id="UP000192223">
    <property type="component" value="Unplaced"/>
</dbReference>
<dbReference type="RefSeq" id="XP_018323832.1">
    <property type="nucleotide sequence ID" value="XM_018468330.2"/>
</dbReference>
<proteinExistence type="predicted"/>
<feature type="region of interest" description="Disordered" evidence="1">
    <location>
        <begin position="630"/>
        <end position="660"/>
    </location>
</feature>
<feature type="compositionally biased region" description="Polar residues" evidence="1">
    <location>
        <begin position="33"/>
        <end position="43"/>
    </location>
</feature>
<dbReference type="CDD" id="cd00009">
    <property type="entry name" value="AAA"/>
    <property type="match status" value="1"/>
</dbReference>
<gene>
    <name evidence="4" type="primary">LOC108736057</name>
</gene>
<evidence type="ECO:0000313" key="3">
    <source>
        <dbReference type="Proteomes" id="UP000192223"/>
    </source>
</evidence>
<organism evidence="3 4">
    <name type="scientific">Agrilus planipennis</name>
    <name type="common">Emerald ash borer</name>
    <name type="synonym">Agrilus marcopoli</name>
    <dbReference type="NCBI Taxonomy" id="224129"/>
    <lineage>
        <taxon>Eukaryota</taxon>
        <taxon>Metazoa</taxon>
        <taxon>Ecdysozoa</taxon>
        <taxon>Arthropoda</taxon>
        <taxon>Hexapoda</taxon>
        <taxon>Insecta</taxon>
        <taxon>Pterygota</taxon>
        <taxon>Neoptera</taxon>
        <taxon>Endopterygota</taxon>
        <taxon>Coleoptera</taxon>
        <taxon>Polyphaga</taxon>
        <taxon>Elateriformia</taxon>
        <taxon>Buprestoidea</taxon>
        <taxon>Buprestidae</taxon>
        <taxon>Agrilinae</taxon>
        <taxon>Agrilus</taxon>
    </lineage>
</organism>
<feature type="region of interest" description="Disordered" evidence="1">
    <location>
        <begin position="553"/>
        <end position="573"/>
    </location>
</feature>
<dbReference type="GO" id="GO:0005634">
    <property type="term" value="C:nucleus"/>
    <property type="evidence" value="ECO:0007669"/>
    <property type="project" value="TreeGrafter"/>
</dbReference>
<dbReference type="AlphaFoldDB" id="A0A1W4WTL5"/>
<dbReference type="FunCoup" id="A0A1W4WTL5">
    <property type="interactions" value="174"/>
</dbReference>
<dbReference type="InterPro" id="IPR027417">
    <property type="entry name" value="P-loop_NTPase"/>
</dbReference>
<dbReference type="GO" id="GO:0005524">
    <property type="term" value="F:ATP binding"/>
    <property type="evidence" value="ECO:0007669"/>
    <property type="project" value="InterPro"/>
</dbReference>
<keyword evidence="3" id="KW-1185">Reference proteome</keyword>
<dbReference type="OrthoDB" id="9996895at2759"/>
<name>A0A1W4WTL5_AGRPL</name>
<dbReference type="SMART" id="SM00382">
    <property type="entry name" value="AAA"/>
    <property type="match status" value="1"/>
</dbReference>
<feature type="domain" description="AAA+ ATPase" evidence="2">
    <location>
        <begin position="579"/>
        <end position="729"/>
    </location>
</feature>
<feature type="compositionally biased region" description="Low complexity" evidence="1">
    <location>
        <begin position="251"/>
        <end position="268"/>
    </location>
</feature>
<dbReference type="PANTHER" id="PTHR23389:SF21">
    <property type="entry name" value="ATPASE FAMILY AAA DOMAIN-CONTAINING PROTEIN 5"/>
    <property type="match status" value="1"/>
</dbReference>
<dbReference type="GO" id="GO:0003677">
    <property type="term" value="F:DNA binding"/>
    <property type="evidence" value="ECO:0007669"/>
    <property type="project" value="TreeGrafter"/>
</dbReference>
<dbReference type="Gene3D" id="3.40.50.300">
    <property type="entry name" value="P-loop containing nucleotide triphosphate hydrolases"/>
    <property type="match status" value="1"/>
</dbReference>
<dbReference type="STRING" id="224129.A0A1W4WTL5"/>
<dbReference type="Pfam" id="PF00004">
    <property type="entry name" value="AAA"/>
    <property type="match status" value="1"/>
</dbReference>
<dbReference type="InParanoid" id="A0A1W4WTL5"/>
<accession>A0A1W4WTL5</accession>
<dbReference type="InterPro" id="IPR003959">
    <property type="entry name" value="ATPase_AAA_core"/>
</dbReference>
<dbReference type="KEGG" id="apln:108736057"/>
<dbReference type="GO" id="GO:0016887">
    <property type="term" value="F:ATP hydrolysis activity"/>
    <property type="evidence" value="ECO:0007669"/>
    <property type="project" value="InterPro"/>
</dbReference>
<dbReference type="InterPro" id="IPR003593">
    <property type="entry name" value="AAA+_ATPase"/>
</dbReference>
<dbReference type="PANTHER" id="PTHR23389">
    <property type="entry name" value="CHROMOSOME TRANSMISSION FIDELITY FACTOR 18"/>
    <property type="match status" value="1"/>
</dbReference>
<feature type="region of interest" description="Disordered" evidence="1">
    <location>
        <begin position="247"/>
        <end position="268"/>
    </location>
</feature>
<evidence type="ECO:0000259" key="2">
    <source>
        <dbReference type="SMART" id="SM00382"/>
    </source>
</evidence>
<dbReference type="GeneID" id="108736057"/>
<evidence type="ECO:0000256" key="1">
    <source>
        <dbReference type="SAM" id="MobiDB-lite"/>
    </source>
</evidence>
<feature type="region of interest" description="Disordered" evidence="1">
    <location>
        <begin position="21"/>
        <end position="65"/>
    </location>
</feature>